<protein>
    <submittedName>
        <fullName evidence="3">Nickel ABC transporter, nickel/metallophore periplasmic binding protein</fullName>
    </submittedName>
</protein>
<dbReference type="GO" id="GO:0030288">
    <property type="term" value="C:outer membrane-bounded periplasmic space"/>
    <property type="evidence" value="ECO:0007669"/>
    <property type="project" value="TreeGrafter"/>
</dbReference>
<dbReference type="InterPro" id="IPR030678">
    <property type="entry name" value="Peptide/Ni-bd"/>
</dbReference>
<dbReference type="EMBL" id="CP016809">
    <property type="protein sequence ID" value="ANY73398.1"/>
    <property type="molecule type" value="Genomic_DNA"/>
</dbReference>
<proteinExistence type="predicted"/>
<accession>A0A1B2E091</accession>
<dbReference type="NCBIfam" id="TIGR02294">
    <property type="entry name" value="nickel_nikA"/>
    <property type="match status" value="1"/>
</dbReference>
<dbReference type="InterPro" id="IPR000914">
    <property type="entry name" value="SBP_5_dom"/>
</dbReference>
<feature type="domain" description="Solute-binding protein family 5" evidence="2">
    <location>
        <begin position="90"/>
        <end position="456"/>
    </location>
</feature>
<dbReference type="RefSeq" id="WP_099477840.1">
    <property type="nucleotide sequence ID" value="NZ_CP016809.1"/>
</dbReference>
<dbReference type="PROSITE" id="PS51257">
    <property type="entry name" value="PROKAR_LIPOPROTEIN"/>
    <property type="match status" value="1"/>
</dbReference>
<dbReference type="Gene3D" id="3.40.190.10">
    <property type="entry name" value="Periplasmic binding protein-like II"/>
    <property type="match status" value="1"/>
</dbReference>
<gene>
    <name evidence="3" type="ORF">BBD41_12830</name>
</gene>
<dbReference type="PANTHER" id="PTHR30290:SF37">
    <property type="entry name" value="NICKEL-BINDING PERIPLASMIC PROTEIN"/>
    <property type="match status" value="1"/>
</dbReference>
<feature type="signal peptide" evidence="1">
    <location>
        <begin position="1"/>
        <end position="21"/>
    </location>
</feature>
<dbReference type="GO" id="GO:0015833">
    <property type="term" value="P:peptide transport"/>
    <property type="evidence" value="ECO:0007669"/>
    <property type="project" value="TreeGrafter"/>
</dbReference>
<dbReference type="PIRSF" id="PIRSF002741">
    <property type="entry name" value="MppA"/>
    <property type="match status" value="1"/>
</dbReference>
<feature type="chain" id="PRO_5038966247" evidence="1">
    <location>
        <begin position="22"/>
        <end position="546"/>
    </location>
</feature>
<dbReference type="SUPFAM" id="SSF53850">
    <property type="entry name" value="Periplasmic binding protein-like II"/>
    <property type="match status" value="1"/>
</dbReference>
<dbReference type="CDD" id="cd08489">
    <property type="entry name" value="PBP2_NikA"/>
    <property type="match status" value="1"/>
</dbReference>
<dbReference type="Pfam" id="PF00496">
    <property type="entry name" value="SBP_bac_5"/>
    <property type="match status" value="1"/>
</dbReference>
<organism evidence="3">
    <name type="scientific">Paenibacillus ihbetae</name>
    <dbReference type="NCBI Taxonomy" id="1870820"/>
    <lineage>
        <taxon>Bacteria</taxon>
        <taxon>Bacillati</taxon>
        <taxon>Bacillota</taxon>
        <taxon>Bacilli</taxon>
        <taxon>Bacillales</taxon>
        <taxon>Paenibacillaceae</taxon>
        <taxon>Paenibacillus</taxon>
    </lineage>
</organism>
<evidence type="ECO:0000259" key="2">
    <source>
        <dbReference type="Pfam" id="PF00496"/>
    </source>
</evidence>
<evidence type="ECO:0000256" key="1">
    <source>
        <dbReference type="SAM" id="SignalP"/>
    </source>
</evidence>
<dbReference type="PANTHER" id="PTHR30290">
    <property type="entry name" value="PERIPLASMIC BINDING COMPONENT OF ABC TRANSPORTER"/>
    <property type="match status" value="1"/>
</dbReference>
<sequence length="546" mass="60916">MFTSKTQMLLLILLLISITLAACSGNNNNNAAGNAAAKENSETITPENKTITVSWPRDIGPMNPHVYNPSQLIAQSMIYEPLVNYNEGGEVVPFLAESWTISEDGKTYSFKIRQNVKYSDGTPFNAASAKKNFDAIMIHKDNHSWLGFISLLDKTEAVNEYTFNIVLKQAYYPTLQELSVIRPVRFLRDAGFPDDGDTSKGVKQPVGTGPWMLTDYKTDEYAEFTRNPHYWGEQPKIDKVVFKIIPDGDTRVLAFEKGELDLIYGEGSISMDAFMQLQANDDYSTQISSPVATRQLVMNTTNTALSDKKVRLALQHGFNKDAMVQGVTSGLEETADSLLSSNFPYAQKNPAPLGYDLEQAKAYLDEAGWTLPEGKAVREKDGKQLEVELIYEKSDQVIKPMAETLQAEWAAIGVKLNITGIELTEQIKRFRAGQFDLYFFSNYGAPYDPSSFIHIVAEKSFGIAEALTNLPIKEQLDQQVQEALATTDENKRKELYDAIQTTLHEEGALVPISYIRKTVAYTDKIGSFEFPGSRDDNPFSSISLNP</sequence>
<dbReference type="KEGG" id="pib:BBD41_12830"/>
<dbReference type="GO" id="GO:0016151">
    <property type="term" value="F:nickel cation binding"/>
    <property type="evidence" value="ECO:0007669"/>
    <property type="project" value="InterPro"/>
</dbReference>
<reference evidence="3" key="1">
    <citation type="submission" date="2016-08" db="EMBL/GenBank/DDBJ databases">
        <title>Complete Genome Seqeunce of Paenibacillus sp. nov. IHBB 9852 from high altitute lake of Indian trans-Himalayas.</title>
        <authorList>
            <person name="Kiran S."/>
            <person name="Swarnkar M.K."/>
            <person name="Rana A."/>
            <person name="Tewari R."/>
            <person name="Gulati A."/>
        </authorList>
    </citation>
    <scope>NUCLEOTIDE SEQUENCE [LARGE SCALE GENOMIC DNA]</scope>
    <source>
        <strain evidence="3">IHBB 9852</strain>
    </source>
</reference>
<keyword evidence="1" id="KW-0732">Signal</keyword>
<name>A0A1B2E091_9BACL</name>
<dbReference type="GO" id="GO:0015675">
    <property type="term" value="P:nickel cation transport"/>
    <property type="evidence" value="ECO:0007669"/>
    <property type="project" value="InterPro"/>
</dbReference>
<dbReference type="InterPro" id="IPR039424">
    <property type="entry name" value="SBP_5"/>
</dbReference>
<dbReference type="GO" id="GO:1904680">
    <property type="term" value="F:peptide transmembrane transporter activity"/>
    <property type="evidence" value="ECO:0007669"/>
    <property type="project" value="TreeGrafter"/>
</dbReference>
<dbReference type="Gene3D" id="3.10.105.10">
    <property type="entry name" value="Dipeptide-binding Protein, Domain 3"/>
    <property type="match status" value="1"/>
</dbReference>
<evidence type="ECO:0000313" key="3">
    <source>
        <dbReference type="EMBL" id="ANY73398.1"/>
    </source>
</evidence>
<dbReference type="GO" id="GO:0020037">
    <property type="term" value="F:heme binding"/>
    <property type="evidence" value="ECO:0007669"/>
    <property type="project" value="InterPro"/>
</dbReference>
<dbReference type="AlphaFoldDB" id="A0A1B2E091"/>
<dbReference type="InterPro" id="IPR011980">
    <property type="entry name" value="CntA-like"/>
</dbReference>
<dbReference type="GO" id="GO:0043190">
    <property type="term" value="C:ATP-binding cassette (ABC) transporter complex"/>
    <property type="evidence" value="ECO:0007669"/>
    <property type="project" value="InterPro"/>
</dbReference>